<gene>
    <name evidence="9" type="ordered locus">A2cp1_1089</name>
</gene>
<evidence type="ECO:0000256" key="5">
    <source>
        <dbReference type="ARBA" id="ARBA00022989"/>
    </source>
</evidence>
<feature type="transmembrane region" description="Helical" evidence="8">
    <location>
        <begin position="30"/>
        <end position="50"/>
    </location>
</feature>
<keyword evidence="10" id="KW-1185">Reference proteome</keyword>
<dbReference type="InterPro" id="IPR005524">
    <property type="entry name" value="DUF318"/>
</dbReference>
<feature type="transmembrane region" description="Helical" evidence="8">
    <location>
        <begin position="123"/>
        <end position="146"/>
    </location>
</feature>
<evidence type="ECO:0000313" key="9">
    <source>
        <dbReference type="EMBL" id="ACL64438.1"/>
    </source>
</evidence>
<proteinExistence type="inferred from homology"/>
<organism evidence="9 10">
    <name type="scientific">Anaeromyxobacter dehalogenans (strain ATCC BAA-258 / DSM 21875 / 2CP-1)</name>
    <dbReference type="NCBI Taxonomy" id="455488"/>
    <lineage>
        <taxon>Bacteria</taxon>
        <taxon>Pseudomonadati</taxon>
        <taxon>Myxococcota</taxon>
        <taxon>Myxococcia</taxon>
        <taxon>Myxococcales</taxon>
        <taxon>Cystobacterineae</taxon>
        <taxon>Anaeromyxobacteraceae</taxon>
        <taxon>Anaeromyxobacter</taxon>
    </lineage>
</organism>
<accession>B8JF81</accession>
<feature type="transmembrane region" description="Helical" evidence="8">
    <location>
        <begin position="152"/>
        <end position="176"/>
    </location>
</feature>
<feature type="region of interest" description="Disordered" evidence="7">
    <location>
        <begin position="1"/>
        <end position="26"/>
    </location>
</feature>
<dbReference type="InterPro" id="IPR053166">
    <property type="entry name" value="UPF0718_permease"/>
</dbReference>
<evidence type="ECO:0000256" key="6">
    <source>
        <dbReference type="ARBA" id="ARBA00023136"/>
    </source>
</evidence>
<name>B8JF81_ANAD2</name>
<feature type="transmembrane region" description="Helical" evidence="8">
    <location>
        <begin position="342"/>
        <end position="362"/>
    </location>
</feature>
<keyword evidence="3" id="KW-1003">Cell membrane</keyword>
<dbReference type="RefSeq" id="WP_012632430.1">
    <property type="nucleotide sequence ID" value="NC_011891.1"/>
</dbReference>
<reference evidence="9" key="1">
    <citation type="submission" date="2009-01" db="EMBL/GenBank/DDBJ databases">
        <title>Complete sequence of Anaeromyxobacter dehalogenans 2CP-1.</title>
        <authorList>
            <consortium name="US DOE Joint Genome Institute"/>
            <person name="Lucas S."/>
            <person name="Copeland A."/>
            <person name="Lapidus A."/>
            <person name="Glavina del Rio T."/>
            <person name="Dalin E."/>
            <person name="Tice H."/>
            <person name="Bruce D."/>
            <person name="Goodwin L."/>
            <person name="Pitluck S."/>
            <person name="Saunders E."/>
            <person name="Brettin T."/>
            <person name="Detter J.C."/>
            <person name="Han C."/>
            <person name="Larimer F."/>
            <person name="Land M."/>
            <person name="Hauser L."/>
            <person name="Kyrpides N."/>
            <person name="Ovchinnikova G."/>
            <person name="Beliaev A.S."/>
            <person name="Richardson P."/>
        </authorList>
    </citation>
    <scope>NUCLEOTIDE SEQUENCE</scope>
    <source>
        <strain evidence="9">2CP-1</strain>
    </source>
</reference>
<dbReference type="KEGG" id="acp:A2cp1_1089"/>
<dbReference type="PANTHER" id="PTHR42775">
    <property type="entry name" value="PERMEASE RV2963-RELATED"/>
    <property type="match status" value="1"/>
</dbReference>
<keyword evidence="4 8" id="KW-0812">Transmembrane</keyword>
<evidence type="ECO:0000256" key="4">
    <source>
        <dbReference type="ARBA" id="ARBA00022692"/>
    </source>
</evidence>
<sequence>MSLSVLDAPASQPCCPTGVTPEPSSRGPSAGRVALLLAGALVAWIAAYAAAHPLSRWLTFGLLGLAEGSHLGESVAFFLYDVPKVLLLLTLIVFLVGIVRSFFTAERTRAILVGKRESVGNVVAALLGVVTPFCSCSAIPLFLGFVEVGVPLGVTFSFLVSAPMVNEVALVLLLGLFGWKVAALYLVTGLTIAILAGFVLGRMKLERHVEPWVYESMKGEARFEKEHLGFTGRVERGLQAVREVVGKVWPWVVAGIAVGAGIHGYVPEGLLASFMGKSAWWSVPAAVALGVPMYSNAAGIIPVVEALLGKGAALGTVLAFMMAVIGLSLPEIVILRKVLRPPLILAFVGVVASGILLVGWLFNAVL</sequence>
<dbReference type="EMBL" id="CP001359">
    <property type="protein sequence ID" value="ACL64438.1"/>
    <property type="molecule type" value="Genomic_DNA"/>
</dbReference>
<feature type="transmembrane region" description="Helical" evidence="8">
    <location>
        <begin position="85"/>
        <end position="103"/>
    </location>
</feature>
<comment type="subcellular location">
    <subcellularLocation>
        <location evidence="1">Cell membrane</location>
        <topology evidence="1">Multi-pass membrane protein</topology>
    </subcellularLocation>
</comment>
<feature type="transmembrane region" description="Helical" evidence="8">
    <location>
        <begin position="248"/>
        <end position="266"/>
    </location>
</feature>
<dbReference type="HOGENOM" id="CLU_059148_0_0_7"/>
<keyword evidence="6 8" id="KW-0472">Membrane</keyword>
<dbReference type="Pfam" id="PF03773">
    <property type="entry name" value="ArsP_1"/>
    <property type="match status" value="1"/>
</dbReference>
<evidence type="ECO:0000313" key="10">
    <source>
        <dbReference type="Proteomes" id="UP000007089"/>
    </source>
</evidence>
<dbReference type="PANTHER" id="PTHR42775:SF1">
    <property type="entry name" value="PERMEASE RV2963-RELATED"/>
    <property type="match status" value="1"/>
</dbReference>
<protein>
    <submittedName>
        <fullName evidence="9">Permease</fullName>
    </submittedName>
</protein>
<evidence type="ECO:0000256" key="8">
    <source>
        <dbReference type="SAM" id="Phobius"/>
    </source>
</evidence>
<feature type="transmembrane region" description="Helical" evidence="8">
    <location>
        <begin position="183"/>
        <end position="201"/>
    </location>
</feature>
<evidence type="ECO:0000256" key="1">
    <source>
        <dbReference type="ARBA" id="ARBA00004651"/>
    </source>
</evidence>
<comment type="similarity">
    <text evidence="2">Belongs to the UPF0718 family.</text>
</comment>
<feature type="transmembrane region" description="Helical" evidence="8">
    <location>
        <begin position="313"/>
        <end position="335"/>
    </location>
</feature>
<dbReference type="Proteomes" id="UP000007089">
    <property type="component" value="Chromosome"/>
</dbReference>
<keyword evidence="5 8" id="KW-1133">Transmembrane helix</keyword>
<evidence type="ECO:0000256" key="3">
    <source>
        <dbReference type="ARBA" id="ARBA00022475"/>
    </source>
</evidence>
<dbReference type="AlphaFoldDB" id="B8JF81"/>
<feature type="transmembrane region" description="Helical" evidence="8">
    <location>
        <begin position="278"/>
        <end position="301"/>
    </location>
</feature>
<evidence type="ECO:0000256" key="2">
    <source>
        <dbReference type="ARBA" id="ARBA00006386"/>
    </source>
</evidence>
<dbReference type="GO" id="GO:0005886">
    <property type="term" value="C:plasma membrane"/>
    <property type="evidence" value="ECO:0007669"/>
    <property type="project" value="UniProtKB-SubCell"/>
</dbReference>
<evidence type="ECO:0000256" key="7">
    <source>
        <dbReference type="SAM" id="MobiDB-lite"/>
    </source>
</evidence>